<organism evidence="1 2">
    <name type="scientific">Caldalkalibacillus horti</name>
    <dbReference type="NCBI Taxonomy" id="77523"/>
    <lineage>
        <taxon>Bacteria</taxon>
        <taxon>Bacillati</taxon>
        <taxon>Bacillota</taxon>
        <taxon>Bacilli</taxon>
        <taxon>Bacillales</taxon>
        <taxon>Bacillaceae</taxon>
        <taxon>Caldalkalibacillus</taxon>
    </lineage>
</organism>
<gene>
    <name evidence="1" type="ORF">J2S11_002872</name>
</gene>
<name>A0ABT9W1G5_9BACI</name>
<evidence type="ECO:0000313" key="1">
    <source>
        <dbReference type="EMBL" id="MDQ0166955.1"/>
    </source>
</evidence>
<proteinExistence type="predicted"/>
<evidence type="ECO:0000313" key="2">
    <source>
        <dbReference type="Proteomes" id="UP001235840"/>
    </source>
</evidence>
<dbReference type="EMBL" id="JAUSTY010000012">
    <property type="protein sequence ID" value="MDQ0166955.1"/>
    <property type="molecule type" value="Genomic_DNA"/>
</dbReference>
<comment type="caution">
    <text evidence="1">The sequence shown here is derived from an EMBL/GenBank/DDBJ whole genome shotgun (WGS) entry which is preliminary data.</text>
</comment>
<dbReference type="Proteomes" id="UP001235840">
    <property type="component" value="Unassembled WGS sequence"/>
</dbReference>
<accession>A0ABT9W1G5</accession>
<reference evidence="1 2" key="1">
    <citation type="submission" date="2023-07" db="EMBL/GenBank/DDBJ databases">
        <title>Genomic Encyclopedia of Type Strains, Phase IV (KMG-IV): sequencing the most valuable type-strain genomes for metagenomic binning, comparative biology and taxonomic classification.</title>
        <authorList>
            <person name="Goeker M."/>
        </authorList>
    </citation>
    <scope>NUCLEOTIDE SEQUENCE [LARGE SCALE GENOMIC DNA]</scope>
    <source>
        <strain evidence="1 2">DSM 12751</strain>
    </source>
</reference>
<sequence length="37" mass="4072">MNPAEHAAQKRPGINGFQVSFLRLTIRSDLIFEASVG</sequence>
<protein>
    <submittedName>
        <fullName evidence="1">Uncharacterized protein</fullName>
    </submittedName>
</protein>
<keyword evidence="2" id="KW-1185">Reference proteome</keyword>